<dbReference type="InterPro" id="IPR000873">
    <property type="entry name" value="AMP-dep_synth/lig_dom"/>
</dbReference>
<accession>A0A7Y4IEU9</accession>
<proteinExistence type="inferred from homology"/>
<evidence type="ECO:0000313" key="5">
    <source>
        <dbReference type="EMBL" id="NOJ78003.1"/>
    </source>
</evidence>
<dbReference type="AlphaFoldDB" id="A0A7Y4IEU9"/>
<dbReference type="SUPFAM" id="SSF56801">
    <property type="entry name" value="Acetyl-CoA synthetase-like"/>
    <property type="match status" value="1"/>
</dbReference>
<feature type="domain" description="AMP-binding enzyme C-terminal" evidence="4">
    <location>
        <begin position="430"/>
        <end position="505"/>
    </location>
</feature>
<comment type="caution">
    <text evidence="5">The sequence shown here is derived from an EMBL/GenBank/DDBJ whole genome shotgun (WGS) entry which is preliminary data.</text>
</comment>
<keyword evidence="2 5" id="KW-0436">Ligase</keyword>
<dbReference type="InterPro" id="IPR025110">
    <property type="entry name" value="AMP-bd_C"/>
</dbReference>
<dbReference type="Gene3D" id="3.40.50.12780">
    <property type="entry name" value="N-terminal domain of ligase-like"/>
    <property type="match status" value="1"/>
</dbReference>
<evidence type="ECO:0000256" key="1">
    <source>
        <dbReference type="ARBA" id="ARBA00006432"/>
    </source>
</evidence>
<dbReference type="PROSITE" id="PS00455">
    <property type="entry name" value="AMP_BINDING"/>
    <property type="match status" value="1"/>
</dbReference>
<dbReference type="GO" id="GO:0016878">
    <property type="term" value="F:acid-thiol ligase activity"/>
    <property type="evidence" value="ECO:0007669"/>
    <property type="project" value="UniProtKB-ARBA"/>
</dbReference>
<dbReference type="Pfam" id="PF13193">
    <property type="entry name" value="AMP-binding_C"/>
    <property type="match status" value="1"/>
</dbReference>
<reference evidence="5 6" key="1">
    <citation type="submission" date="2020-05" db="EMBL/GenBank/DDBJ databases">
        <authorList>
            <person name="Whitworth D."/>
        </authorList>
    </citation>
    <scope>NUCLEOTIDE SEQUENCE [LARGE SCALE GENOMIC DNA]</scope>
    <source>
        <strain evidence="5 6">AM005</strain>
    </source>
</reference>
<comment type="similarity">
    <text evidence="1">Belongs to the ATP-dependent AMP-binding enzyme family.</text>
</comment>
<dbReference type="Proteomes" id="UP000533080">
    <property type="component" value="Unassembled WGS sequence"/>
</dbReference>
<dbReference type="Gene3D" id="3.30.300.30">
    <property type="match status" value="1"/>
</dbReference>
<dbReference type="PANTHER" id="PTHR43767">
    <property type="entry name" value="LONG-CHAIN-FATTY-ACID--COA LIGASE"/>
    <property type="match status" value="1"/>
</dbReference>
<dbReference type="Pfam" id="PF00501">
    <property type="entry name" value="AMP-binding"/>
    <property type="match status" value="1"/>
</dbReference>
<dbReference type="CDD" id="cd17631">
    <property type="entry name" value="FACL_FadD13-like"/>
    <property type="match status" value="1"/>
</dbReference>
<evidence type="ECO:0000313" key="6">
    <source>
        <dbReference type="Proteomes" id="UP000533080"/>
    </source>
</evidence>
<gene>
    <name evidence="5" type="ORF">HNV28_06550</name>
</gene>
<dbReference type="InterPro" id="IPR045851">
    <property type="entry name" value="AMP-bd_C_sf"/>
</dbReference>
<sequence length="525" mass="57058">MTEGARMFIGDWMGRGALYWPDSVAVVDPSRGDAGRFTYRAMNTRATALGGWLRDVAGVKKGDRVGIVAHNGVEYLDALFACAKIGAVFVPFNWRLHAAELADLVRSIRPGVLLFGDDFRDTVADVRERLGGGPRLVSLESQGLPRADAYAATLAHVPGSPVTQDAVSEEDILCLIFTGGTTGRSKGARVSYRMVAWNTLNTLVHEVRPGDVTVTHTPMFHTGGLLVYTLPLLTVGGTVVLMRRWEPEALLDLIPREKVTLFFAVPTQYQQLLESPRFKTTDFSSVRFMTSGGAALPVPLIQAWQAVHPVPFKQGFGMTEFGPGLFSMGPEHAVSKAGSIGRPNYFIAAKLVDDDGREVPTGEVGELLLKGPSMCSGYFEDEAATREAIDADGWLHTGDLARVDADGFFTIAGRKKDMFISGGENIYPLELESALYEHPAVAQCAVVGVPDEKWGEVGRAFVVLKPDGKVSAEALLEHLRGRVARFKVPKRVELMERLPISAAGKILKRELRDAAVAADRDSSRH</sequence>
<evidence type="ECO:0000259" key="4">
    <source>
        <dbReference type="Pfam" id="PF13193"/>
    </source>
</evidence>
<organism evidence="5 6">
    <name type="scientific">Myxococcus xanthus</name>
    <dbReference type="NCBI Taxonomy" id="34"/>
    <lineage>
        <taxon>Bacteria</taxon>
        <taxon>Pseudomonadati</taxon>
        <taxon>Myxococcota</taxon>
        <taxon>Myxococcia</taxon>
        <taxon>Myxococcales</taxon>
        <taxon>Cystobacterineae</taxon>
        <taxon>Myxococcaceae</taxon>
        <taxon>Myxococcus</taxon>
    </lineage>
</organism>
<dbReference type="RefSeq" id="WP_253816746.1">
    <property type="nucleotide sequence ID" value="NZ_JABFNS010000057.1"/>
</dbReference>
<dbReference type="InterPro" id="IPR050237">
    <property type="entry name" value="ATP-dep_AMP-bd_enzyme"/>
</dbReference>
<name>A0A7Y4IEU9_MYXXA</name>
<dbReference type="EMBL" id="JABFNT010000015">
    <property type="protein sequence ID" value="NOJ78003.1"/>
    <property type="molecule type" value="Genomic_DNA"/>
</dbReference>
<dbReference type="InterPro" id="IPR042099">
    <property type="entry name" value="ANL_N_sf"/>
</dbReference>
<feature type="domain" description="AMP-dependent synthetase/ligase" evidence="3">
    <location>
        <begin position="20"/>
        <end position="379"/>
    </location>
</feature>
<dbReference type="PANTHER" id="PTHR43767:SF1">
    <property type="entry name" value="NONRIBOSOMAL PEPTIDE SYNTHASE PES1 (EUROFUNG)-RELATED"/>
    <property type="match status" value="1"/>
</dbReference>
<evidence type="ECO:0000259" key="3">
    <source>
        <dbReference type="Pfam" id="PF00501"/>
    </source>
</evidence>
<dbReference type="InterPro" id="IPR020845">
    <property type="entry name" value="AMP-binding_CS"/>
</dbReference>
<protein>
    <submittedName>
        <fullName evidence="5">Long-chain fatty acid--CoA ligase</fullName>
    </submittedName>
</protein>
<evidence type="ECO:0000256" key="2">
    <source>
        <dbReference type="ARBA" id="ARBA00022598"/>
    </source>
</evidence>
<dbReference type="FunFam" id="3.30.300.30:FF:000008">
    <property type="entry name" value="2,3-dihydroxybenzoate-AMP ligase"/>
    <property type="match status" value="1"/>
</dbReference>